<name>A0A388SSJ5_9ACTN</name>
<comment type="caution">
    <text evidence="2">The sequence shown here is derived from an EMBL/GenBank/DDBJ whole genome shotgun (WGS) entry which is preliminary data.</text>
</comment>
<feature type="region of interest" description="Disordered" evidence="1">
    <location>
        <begin position="1"/>
        <end position="76"/>
    </location>
</feature>
<accession>A0A388SSJ5</accession>
<reference evidence="2 3" key="1">
    <citation type="submission" date="2018-07" db="EMBL/GenBank/DDBJ databases">
        <title>Whole Genome Shotgun Sequence of Streptomyces spongiicola strain 531S.</title>
        <authorList>
            <person name="Dohra H."/>
            <person name="Kodani S."/>
        </authorList>
    </citation>
    <scope>NUCLEOTIDE SEQUENCE [LARGE SCALE GENOMIC DNA]</scope>
    <source>
        <strain evidence="2 3">531S</strain>
    </source>
</reference>
<dbReference type="AlphaFoldDB" id="A0A388SSJ5"/>
<feature type="compositionally biased region" description="Gly residues" evidence="1">
    <location>
        <begin position="40"/>
        <end position="51"/>
    </location>
</feature>
<sequence>MYGPGPGSGRPRRVTAAAVLRPRPLPRAGAEETSEYRGTGAPGAPGAPGGDDGGERRATGGGCTPGPGARSGARRSRTACFRGACDPGGVLRGATGKAVVMTVYVVTVPGTFLGEFPASARTELVRALRPADPRTTDFGAAEDLDILTRYPDSPAFSLRLEVEAHDKASAEAKARELVAAALRSAGIPEEEAPLGQPVITGIDAE</sequence>
<evidence type="ECO:0000313" key="3">
    <source>
        <dbReference type="Proteomes" id="UP000265354"/>
    </source>
</evidence>
<dbReference type="EMBL" id="BGZL01000002">
    <property type="protein sequence ID" value="GBP99592.1"/>
    <property type="molecule type" value="Genomic_DNA"/>
</dbReference>
<dbReference type="Proteomes" id="UP000265354">
    <property type="component" value="Unassembled WGS sequence"/>
</dbReference>
<evidence type="ECO:0000313" key="2">
    <source>
        <dbReference type="EMBL" id="GBP99592.1"/>
    </source>
</evidence>
<organism evidence="2 3">
    <name type="scientific">Streptomyces spongiicola</name>
    <dbReference type="NCBI Taxonomy" id="1690221"/>
    <lineage>
        <taxon>Bacteria</taxon>
        <taxon>Bacillati</taxon>
        <taxon>Actinomycetota</taxon>
        <taxon>Actinomycetes</taxon>
        <taxon>Kitasatosporales</taxon>
        <taxon>Streptomycetaceae</taxon>
        <taxon>Streptomyces</taxon>
    </lineage>
</organism>
<evidence type="ECO:0000256" key="1">
    <source>
        <dbReference type="SAM" id="MobiDB-lite"/>
    </source>
</evidence>
<gene>
    <name evidence="2" type="ORF">SSP531S_09870</name>
</gene>
<protein>
    <submittedName>
        <fullName evidence="2">Uncharacterized protein</fullName>
    </submittedName>
</protein>
<proteinExistence type="predicted"/>